<comment type="caution">
    <text evidence="5">The sequence shown here is derived from an EMBL/GenBank/DDBJ whole genome shotgun (WGS) entry which is preliminary data.</text>
</comment>
<dbReference type="SMART" id="SM00420">
    <property type="entry name" value="HTH_DEOR"/>
    <property type="match status" value="1"/>
</dbReference>
<dbReference type="InterPro" id="IPR014036">
    <property type="entry name" value="DeoR-like_C"/>
</dbReference>
<evidence type="ECO:0000256" key="3">
    <source>
        <dbReference type="ARBA" id="ARBA00023163"/>
    </source>
</evidence>
<dbReference type="Pfam" id="PF00455">
    <property type="entry name" value="DeoRC"/>
    <property type="match status" value="1"/>
</dbReference>
<dbReference type="PRINTS" id="PR00037">
    <property type="entry name" value="HTHLACR"/>
</dbReference>
<dbReference type="SUPFAM" id="SSF100950">
    <property type="entry name" value="NagB/RpiA/CoA transferase-like"/>
    <property type="match status" value="1"/>
</dbReference>
<dbReference type="OrthoDB" id="7688673at2"/>
<dbReference type="InterPro" id="IPR050313">
    <property type="entry name" value="Carb_Metab_HTH_regulators"/>
</dbReference>
<dbReference type="GO" id="GO:0003700">
    <property type="term" value="F:DNA-binding transcription factor activity"/>
    <property type="evidence" value="ECO:0007669"/>
    <property type="project" value="InterPro"/>
</dbReference>
<accession>A0A506XXZ6</accession>
<evidence type="ECO:0000256" key="2">
    <source>
        <dbReference type="ARBA" id="ARBA00023125"/>
    </source>
</evidence>
<dbReference type="GO" id="GO:0003677">
    <property type="term" value="F:DNA binding"/>
    <property type="evidence" value="ECO:0007669"/>
    <property type="project" value="UniProtKB-KW"/>
</dbReference>
<organism evidence="5 6">
    <name type="scientific">Schumannella soli</name>
    <dbReference type="NCBI Taxonomy" id="2590779"/>
    <lineage>
        <taxon>Bacteria</taxon>
        <taxon>Bacillati</taxon>
        <taxon>Actinomycetota</taxon>
        <taxon>Actinomycetes</taxon>
        <taxon>Micrococcales</taxon>
        <taxon>Microbacteriaceae</taxon>
        <taxon>Schumannella</taxon>
    </lineage>
</organism>
<reference evidence="5 6" key="1">
    <citation type="submission" date="2019-06" db="EMBL/GenBank/DDBJ databases">
        <authorList>
            <person name="Li F."/>
        </authorList>
    </citation>
    <scope>NUCLEOTIDE SEQUENCE [LARGE SCALE GENOMIC DNA]</scope>
    <source>
        <strain evidence="5 6">10F1D-1</strain>
    </source>
</reference>
<dbReference type="Gene3D" id="1.10.10.10">
    <property type="entry name" value="Winged helix-like DNA-binding domain superfamily/Winged helix DNA-binding domain"/>
    <property type="match status" value="1"/>
</dbReference>
<dbReference type="SUPFAM" id="SSF46785">
    <property type="entry name" value="Winged helix' DNA-binding domain"/>
    <property type="match status" value="1"/>
</dbReference>
<evidence type="ECO:0000256" key="1">
    <source>
        <dbReference type="ARBA" id="ARBA00023015"/>
    </source>
</evidence>
<dbReference type="InterPro" id="IPR037171">
    <property type="entry name" value="NagB/RpiA_transferase-like"/>
</dbReference>
<dbReference type="AlphaFoldDB" id="A0A506XXZ6"/>
<dbReference type="PROSITE" id="PS00894">
    <property type="entry name" value="HTH_DEOR_1"/>
    <property type="match status" value="1"/>
</dbReference>
<keyword evidence="6" id="KW-1185">Reference proteome</keyword>
<keyword evidence="2" id="KW-0238">DNA-binding</keyword>
<dbReference type="InterPro" id="IPR018356">
    <property type="entry name" value="Tscrpt_reg_HTH_DeoR_CS"/>
</dbReference>
<dbReference type="Pfam" id="PF08220">
    <property type="entry name" value="HTH_DeoR"/>
    <property type="match status" value="1"/>
</dbReference>
<sequence length="270" mass="28265">MTLSPPERPAASGKRSRRMLAILELLAERESIELEALAAELAVSPATARRDLADLADQRLLLRTHGGARLLESRTEVPVALRDSRNQEAKRAIATAVAALVPKQRYAVALSGGTTTASVARALASHGELTIVTNSLTIAQLVTTHPQLKVIMTGGALRHESLELVGVLAENTFKAINLGMAILGADGVSPSGGVTTHDETEARTNSAMVQHAQRVIVVADGSKLGRAALAPVATLDEVDLLITDETADPDAVAELRAAGLEVRIVPAARA</sequence>
<dbReference type="EMBL" id="VHQG01000004">
    <property type="protein sequence ID" value="TPW74655.1"/>
    <property type="molecule type" value="Genomic_DNA"/>
</dbReference>
<dbReference type="RefSeq" id="WP_141164293.1">
    <property type="nucleotide sequence ID" value="NZ_VHQG01000004.1"/>
</dbReference>
<dbReference type="Proteomes" id="UP000316252">
    <property type="component" value="Unassembled WGS sequence"/>
</dbReference>
<dbReference type="PROSITE" id="PS51000">
    <property type="entry name" value="HTH_DEOR_2"/>
    <property type="match status" value="1"/>
</dbReference>
<keyword evidence="1" id="KW-0805">Transcription regulation</keyword>
<evidence type="ECO:0000313" key="6">
    <source>
        <dbReference type="Proteomes" id="UP000316252"/>
    </source>
</evidence>
<evidence type="ECO:0000259" key="4">
    <source>
        <dbReference type="PROSITE" id="PS51000"/>
    </source>
</evidence>
<gene>
    <name evidence="5" type="ORF">FJ657_13805</name>
</gene>
<keyword evidence="3" id="KW-0804">Transcription</keyword>
<dbReference type="PANTHER" id="PTHR30363:SF44">
    <property type="entry name" value="AGA OPERON TRANSCRIPTIONAL REPRESSOR-RELATED"/>
    <property type="match status" value="1"/>
</dbReference>
<dbReference type="InterPro" id="IPR036388">
    <property type="entry name" value="WH-like_DNA-bd_sf"/>
</dbReference>
<dbReference type="SMART" id="SM01134">
    <property type="entry name" value="DeoRC"/>
    <property type="match status" value="1"/>
</dbReference>
<protein>
    <submittedName>
        <fullName evidence="5">DeoR/GlpR transcriptional regulator</fullName>
    </submittedName>
</protein>
<proteinExistence type="predicted"/>
<name>A0A506XXZ6_9MICO</name>
<dbReference type="InterPro" id="IPR001034">
    <property type="entry name" value="DeoR_HTH"/>
</dbReference>
<dbReference type="Gene3D" id="3.40.50.1360">
    <property type="match status" value="1"/>
</dbReference>
<feature type="domain" description="HTH deoR-type" evidence="4">
    <location>
        <begin position="15"/>
        <end position="70"/>
    </location>
</feature>
<dbReference type="InterPro" id="IPR036390">
    <property type="entry name" value="WH_DNA-bd_sf"/>
</dbReference>
<evidence type="ECO:0000313" key="5">
    <source>
        <dbReference type="EMBL" id="TPW74655.1"/>
    </source>
</evidence>
<dbReference type="PANTHER" id="PTHR30363">
    <property type="entry name" value="HTH-TYPE TRANSCRIPTIONAL REGULATOR SRLR-RELATED"/>
    <property type="match status" value="1"/>
</dbReference>